<organism evidence="16 17">
    <name type="scientific">Microvirga mediterraneensis</name>
    <dbReference type="NCBI Taxonomy" id="2754695"/>
    <lineage>
        <taxon>Bacteria</taxon>
        <taxon>Pseudomonadati</taxon>
        <taxon>Pseudomonadota</taxon>
        <taxon>Alphaproteobacteria</taxon>
        <taxon>Hyphomicrobiales</taxon>
        <taxon>Methylobacteriaceae</taxon>
        <taxon>Microvirga</taxon>
    </lineage>
</organism>
<dbReference type="EMBL" id="JACDXJ010000001">
    <property type="protein sequence ID" value="MBA1154738.1"/>
    <property type="molecule type" value="Genomic_DNA"/>
</dbReference>
<feature type="domain" description="PAC" evidence="15">
    <location>
        <begin position="635"/>
        <end position="694"/>
    </location>
</feature>
<dbReference type="GO" id="GO:0006355">
    <property type="term" value="P:regulation of DNA-templated transcription"/>
    <property type="evidence" value="ECO:0007669"/>
    <property type="project" value="InterPro"/>
</dbReference>
<dbReference type="Gene3D" id="3.30.450.20">
    <property type="entry name" value="PAS domain"/>
    <property type="match status" value="5"/>
</dbReference>
<evidence type="ECO:0000259" key="14">
    <source>
        <dbReference type="PROSITE" id="PS50112"/>
    </source>
</evidence>
<evidence type="ECO:0000256" key="8">
    <source>
        <dbReference type="ARBA" id="ARBA00022777"/>
    </source>
</evidence>
<dbReference type="InterPro" id="IPR013767">
    <property type="entry name" value="PAS_fold"/>
</dbReference>
<dbReference type="EC" id="2.7.13.3" evidence="3"/>
<evidence type="ECO:0000256" key="9">
    <source>
        <dbReference type="ARBA" id="ARBA00022840"/>
    </source>
</evidence>
<dbReference type="Pfam" id="PF00989">
    <property type="entry name" value="PAS"/>
    <property type="match status" value="1"/>
</dbReference>
<dbReference type="InterPro" id="IPR003661">
    <property type="entry name" value="HisK_dim/P_dom"/>
</dbReference>
<feature type="domain" description="PAC" evidence="15">
    <location>
        <begin position="506"/>
        <end position="559"/>
    </location>
</feature>
<evidence type="ECO:0000259" key="13">
    <source>
        <dbReference type="PROSITE" id="PS50109"/>
    </source>
</evidence>
<dbReference type="Pfam" id="PF13426">
    <property type="entry name" value="PAS_9"/>
    <property type="match status" value="1"/>
</dbReference>
<dbReference type="InterPro" id="IPR005467">
    <property type="entry name" value="His_kinase_dom"/>
</dbReference>
<protein>
    <recommendedName>
        <fullName evidence="12">Sensor protein FixL</fullName>
        <ecNumber evidence="3">2.7.13.3</ecNumber>
    </recommendedName>
</protein>
<dbReference type="InterPro" id="IPR035965">
    <property type="entry name" value="PAS-like_dom_sf"/>
</dbReference>
<evidence type="ECO:0000256" key="5">
    <source>
        <dbReference type="ARBA" id="ARBA00022617"/>
    </source>
</evidence>
<keyword evidence="8" id="KW-0418">Kinase</keyword>
<dbReference type="InterPro" id="IPR000700">
    <property type="entry name" value="PAS-assoc_C"/>
</dbReference>
<dbReference type="FunFam" id="3.30.450.20:FF:000099">
    <property type="entry name" value="Sensory box sensor histidine kinase"/>
    <property type="match status" value="1"/>
</dbReference>
<gene>
    <name evidence="16" type="ORF">H0S73_01180</name>
</gene>
<feature type="domain" description="PAS" evidence="14">
    <location>
        <begin position="68"/>
        <end position="107"/>
    </location>
</feature>
<accession>A0A838BGQ2</accession>
<dbReference type="InterPro" id="IPR036097">
    <property type="entry name" value="HisK_dim/P_sf"/>
</dbReference>
<dbReference type="PRINTS" id="PR00344">
    <property type="entry name" value="BCTRLSENSOR"/>
</dbReference>
<keyword evidence="6" id="KW-0808">Transferase</keyword>
<feature type="domain" description="PAC" evidence="15">
    <location>
        <begin position="378"/>
        <end position="430"/>
    </location>
</feature>
<evidence type="ECO:0000313" key="17">
    <source>
        <dbReference type="Proteomes" id="UP000572984"/>
    </source>
</evidence>
<dbReference type="Pfam" id="PF02518">
    <property type="entry name" value="HATPase_c"/>
    <property type="match status" value="1"/>
</dbReference>
<dbReference type="GO" id="GO:0000155">
    <property type="term" value="F:phosphorelay sensor kinase activity"/>
    <property type="evidence" value="ECO:0007669"/>
    <property type="project" value="InterPro"/>
</dbReference>
<dbReference type="Proteomes" id="UP000572984">
    <property type="component" value="Unassembled WGS sequence"/>
</dbReference>
<evidence type="ECO:0000256" key="11">
    <source>
        <dbReference type="ARBA" id="ARBA00059827"/>
    </source>
</evidence>
<dbReference type="PROSITE" id="PS50112">
    <property type="entry name" value="PAS"/>
    <property type="match status" value="3"/>
</dbReference>
<evidence type="ECO:0000313" key="16">
    <source>
        <dbReference type="EMBL" id="MBA1154738.1"/>
    </source>
</evidence>
<evidence type="ECO:0000256" key="10">
    <source>
        <dbReference type="ARBA" id="ARBA00023004"/>
    </source>
</evidence>
<dbReference type="SMART" id="SM00387">
    <property type="entry name" value="HATPase_c"/>
    <property type="match status" value="1"/>
</dbReference>
<dbReference type="SUPFAM" id="SSF55785">
    <property type="entry name" value="PYP-like sensor domain (PAS domain)"/>
    <property type="match status" value="5"/>
</dbReference>
<dbReference type="PANTHER" id="PTHR43304:SF1">
    <property type="entry name" value="PAC DOMAIN-CONTAINING PROTEIN"/>
    <property type="match status" value="1"/>
</dbReference>
<evidence type="ECO:0000259" key="15">
    <source>
        <dbReference type="PROSITE" id="PS50113"/>
    </source>
</evidence>
<comment type="function">
    <text evidence="11">Putative oxygen sensor; modulates the activity of FixJ, a transcriptional activator of nitrogen fixation fixK gene. FixL probably acts as a kinase that phosphorylates FixJ.</text>
</comment>
<dbReference type="Gene3D" id="6.10.250.2580">
    <property type="match status" value="1"/>
</dbReference>
<proteinExistence type="predicted"/>
<dbReference type="InterPro" id="IPR036890">
    <property type="entry name" value="HATPase_C_sf"/>
</dbReference>
<dbReference type="InterPro" id="IPR052162">
    <property type="entry name" value="Sensor_kinase/Photoreceptor"/>
</dbReference>
<dbReference type="InterPro" id="IPR001610">
    <property type="entry name" value="PAC"/>
</dbReference>
<sequence>MSAGRINGVALGDSSPLSLNSARDAAHGLGGMTHTSALNKRVDVRSGQDARQIADAGRVLTAIRDFALITLDPQGHIISWNRGAEQIYGWRTDEVLGLHFSLLYPSDAVSRNKSVQDLRVAGSLGHFGDQARCRTKQGVHLLCRVTIDAVEDETGTICNYVLTSRDVSRFMAAEAALKTQEERYRALIEASAAMVWRASPDGSIIDGLLGWETPHSHSAMNPGDFAWLDHVHPDDRERATSSWLETLASEQPGTSEYRARQPSGEYRWVLMRAVPLRDAGGVVQEWVGTVTDIHAQKSAAERLRQSEEQYRALIEASAAIVWRAATEGSVTKVWGWETFSGESREAYMGFGFLDAVHPDDREKLLAQWQAVRTSQDPGMFEYRVRRSDGTYRWVLARAVPLLGEDGAVLEWVGTVTDIHDQRLAEMKLRSSEERLRLAIETTALGIWDQDLVTGRRQWTPEARQILGLGPGVDVTREIVLGCVHPDDQDELEETFYVDEPGASLTYSGTFRVFRADTGDERWVTAIGRTMIDEIGRPIRKIGTIQDITERKLAENALRSSEERLRTREAHLRSILATVPDAMIVADESGIIRSFSATAVHMFGYRPDEVIGTNVKFLMPLPYREQHDGYIRRYRETGEHRIIGSGRVVVAQRKDGSTFPMEVQVGEMESDGERFFTAFIRDLTERQRTETRMQELQSELAYMSRFTALGEMGSTLAHEINQPLTAITSYLKGCGMILSGIEGDKIALVRHAVNEAAEEALRAGEVIRQLREFVARGGSEHQIEGLQRLVEEAGALALVGAKEQEVKVEFDFPSDSPLVFVNRVQIQQVLLNLIRNAIEAMQDVSQRELTIRARPLPAESLVQISIQDTGSGIPPEILKNLFKPFTTTKQSGMGVGLSISRTIVESHGGKIWAESVPGEGTSFHFTLRTIDMEDMASVEHADRVCGG</sequence>
<evidence type="ECO:0000256" key="1">
    <source>
        <dbReference type="ARBA" id="ARBA00000085"/>
    </source>
</evidence>
<dbReference type="Gene3D" id="1.10.287.130">
    <property type="match status" value="1"/>
</dbReference>
<name>A0A838BGQ2_9HYPH</name>
<dbReference type="PROSITE" id="PS50109">
    <property type="entry name" value="HIS_KIN"/>
    <property type="match status" value="1"/>
</dbReference>
<dbReference type="InterPro" id="IPR003594">
    <property type="entry name" value="HATPase_dom"/>
</dbReference>
<evidence type="ECO:0000256" key="3">
    <source>
        <dbReference type="ARBA" id="ARBA00012438"/>
    </source>
</evidence>
<keyword evidence="5" id="KW-0479">Metal-binding</keyword>
<dbReference type="SUPFAM" id="SSF55874">
    <property type="entry name" value="ATPase domain of HSP90 chaperone/DNA topoisomerase II/histidine kinase"/>
    <property type="match status" value="1"/>
</dbReference>
<keyword evidence="4" id="KW-0597">Phosphoprotein</keyword>
<feature type="domain" description="PAS" evidence="14">
    <location>
        <begin position="567"/>
        <end position="619"/>
    </location>
</feature>
<reference evidence="16 17" key="1">
    <citation type="submission" date="2020-07" db="EMBL/GenBank/DDBJ databases">
        <title>Draft genome and description of Microvirga mediterraneensis Marseille-Q2068 sp. nov.</title>
        <authorList>
            <person name="Boxberger M."/>
        </authorList>
    </citation>
    <scope>NUCLEOTIDE SEQUENCE [LARGE SCALE GENOMIC DNA]</scope>
    <source>
        <strain evidence="16 17">Marseille-Q2068</strain>
    </source>
</reference>
<dbReference type="PROSITE" id="PS50113">
    <property type="entry name" value="PAC"/>
    <property type="match status" value="4"/>
</dbReference>
<feature type="domain" description="Histidine kinase" evidence="13">
    <location>
        <begin position="714"/>
        <end position="930"/>
    </location>
</feature>
<comment type="catalytic activity">
    <reaction evidence="1">
        <text>ATP + protein L-histidine = ADP + protein N-phospho-L-histidine.</text>
        <dbReference type="EC" id="2.7.13.3"/>
    </reaction>
</comment>
<dbReference type="CDD" id="cd00082">
    <property type="entry name" value="HisKA"/>
    <property type="match status" value="1"/>
</dbReference>
<comment type="cofactor">
    <cofactor evidence="2">
        <name>heme</name>
        <dbReference type="ChEBI" id="CHEBI:30413"/>
    </cofactor>
</comment>
<dbReference type="InterPro" id="IPR004358">
    <property type="entry name" value="Sig_transdc_His_kin-like_C"/>
</dbReference>
<dbReference type="Pfam" id="PF08447">
    <property type="entry name" value="PAS_3"/>
    <property type="match status" value="3"/>
</dbReference>
<dbReference type="RefSeq" id="WP_181050434.1">
    <property type="nucleotide sequence ID" value="NZ_JACDXJ010000001.1"/>
</dbReference>
<evidence type="ECO:0000256" key="4">
    <source>
        <dbReference type="ARBA" id="ARBA00022553"/>
    </source>
</evidence>
<dbReference type="CDD" id="cd00130">
    <property type="entry name" value="PAS"/>
    <property type="match status" value="4"/>
</dbReference>
<dbReference type="Gene3D" id="2.10.70.100">
    <property type="match status" value="1"/>
</dbReference>
<keyword evidence="5" id="KW-0349">Heme</keyword>
<evidence type="ECO:0000256" key="2">
    <source>
        <dbReference type="ARBA" id="ARBA00001971"/>
    </source>
</evidence>
<feature type="domain" description="PAC" evidence="15">
    <location>
        <begin position="253"/>
        <end position="305"/>
    </location>
</feature>
<dbReference type="FunFam" id="3.30.450.20:FF:000060">
    <property type="entry name" value="Sensor protein FixL"/>
    <property type="match status" value="1"/>
</dbReference>
<evidence type="ECO:0000256" key="12">
    <source>
        <dbReference type="ARBA" id="ARBA00070616"/>
    </source>
</evidence>
<keyword evidence="7" id="KW-0547">Nucleotide-binding</keyword>
<dbReference type="InterPro" id="IPR013655">
    <property type="entry name" value="PAS_fold_3"/>
</dbReference>
<dbReference type="PANTHER" id="PTHR43304">
    <property type="entry name" value="PHYTOCHROME-LIKE PROTEIN CPH1"/>
    <property type="match status" value="1"/>
</dbReference>
<dbReference type="AlphaFoldDB" id="A0A838BGQ2"/>
<dbReference type="SMART" id="SM00388">
    <property type="entry name" value="HisKA"/>
    <property type="match status" value="1"/>
</dbReference>
<comment type="caution">
    <text evidence="16">The sequence shown here is derived from an EMBL/GenBank/DDBJ whole genome shotgun (WGS) entry which is preliminary data.</text>
</comment>
<dbReference type="InterPro" id="IPR000014">
    <property type="entry name" value="PAS"/>
</dbReference>
<evidence type="ECO:0000256" key="7">
    <source>
        <dbReference type="ARBA" id="ARBA00022741"/>
    </source>
</evidence>
<dbReference type="SUPFAM" id="SSF47384">
    <property type="entry name" value="Homodimeric domain of signal transducing histidine kinase"/>
    <property type="match status" value="1"/>
</dbReference>
<dbReference type="NCBIfam" id="TIGR00229">
    <property type="entry name" value="sensory_box"/>
    <property type="match status" value="5"/>
</dbReference>
<dbReference type="SMART" id="SM00091">
    <property type="entry name" value="PAS"/>
    <property type="match status" value="5"/>
</dbReference>
<dbReference type="Gene3D" id="3.30.565.10">
    <property type="entry name" value="Histidine kinase-like ATPase, C-terminal domain"/>
    <property type="match status" value="1"/>
</dbReference>
<keyword evidence="17" id="KW-1185">Reference proteome</keyword>
<dbReference type="SMART" id="SM00086">
    <property type="entry name" value="PAC"/>
    <property type="match status" value="5"/>
</dbReference>
<keyword evidence="9" id="KW-0067">ATP-binding</keyword>
<evidence type="ECO:0000256" key="6">
    <source>
        <dbReference type="ARBA" id="ARBA00022679"/>
    </source>
</evidence>
<keyword evidence="10" id="KW-0408">Iron</keyword>
<feature type="domain" description="PAS" evidence="14">
    <location>
        <begin position="431"/>
        <end position="495"/>
    </location>
</feature>
<dbReference type="GO" id="GO:0005524">
    <property type="term" value="F:ATP binding"/>
    <property type="evidence" value="ECO:0007669"/>
    <property type="project" value="UniProtKB-KW"/>
</dbReference>